<comment type="caution">
    <text evidence="1">The sequence shown here is derived from an EMBL/GenBank/DDBJ whole genome shotgun (WGS) entry which is preliminary data.</text>
</comment>
<evidence type="ECO:0008006" key="3">
    <source>
        <dbReference type="Google" id="ProtNLM"/>
    </source>
</evidence>
<gene>
    <name evidence="1" type="ORF">BSK47_31225</name>
</gene>
<dbReference type="AlphaFoldDB" id="A0AB36J6L6"/>
<evidence type="ECO:0000313" key="2">
    <source>
        <dbReference type="Proteomes" id="UP000187323"/>
    </source>
</evidence>
<evidence type="ECO:0000313" key="1">
    <source>
        <dbReference type="EMBL" id="OME10147.1"/>
    </source>
</evidence>
<reference evidence="1 2" key="1">
    <citation type="submission" date="2016-10" db="EMBL/GenBank/DDBJ databases">
        <title>Paenibacillus species isolates.</title>
        <authorList>
            <person name="Beno S.M."/>
        </authorList>
    </citation>
    <scope>NUCLEOTIDE SEQUENCE [LARGE SCALE GENOMIC DNA]</scope>
    <source>
        <strain evidence="1 2">FSL H7-0918</strain>
    </source>
</reference>
<accession>A0AB36J6L6</accession>
<dbReference type="Proteomes" id="UP000187323">
    <property type="component" value="Unassembled WGS sequence"/>
</dbReference>
<proteinExistence type="predicted"/>
<organism evidence="1 2">
    <name type="scientific">Paenibacillus odorifer</name>
    <dbReference type="NCBI Taxonomy" id="189426"/>
    <lineage>
        <taxon>Bacteria</taxon>
        <taxon>Bacillati</taxon>
        <taxon>Bacillota</taxon>
        <taxon>Bacilli</taxon>
        <taxon>Bacillales</taxon>
        <taxon>Paenibacillaceae</taxon>
        <taxon>Paenibacillus</taxon>
    </lineage>
</organism>
<sequence>MVMSRNIKYARPGDGKYTAESYTSVDRYPDKCPICNVVLEPKIIYAGYFQEGDSEIVFMCTRRECQSLFISYYYSGYIDEWQYRRSAPHNLLTPEFSGEINELSPLFKEIYGQAYTADNSGLNHVAGMGYRKALEFLIKDYLINFLEKEREVIEKKLLGKCIKDDVDNSNIKLVAERAVWIGNDETHYVRKWETKDISDLKKLIDVTVHWISSEIITKRVIEEMQ</sequence>
<dbReference type="EMBL" id="MPTO01000051">
    <property type="protein sequence ID" value="OME10147.1"/>
    <property type="molecule type" value="Genomic_DNA"/>
</dbReference>
<protein>
    <recommendedName>
        <fullName evidence="3">DUF4145 domain-containing protein</fullName>
    </recommendedName>
</protein>
<name>A0AB36J6L6_9BACL</name>